<evidence type="ECO:0000256" key="2">
    <source>
        <dbReference type="ARBA" id="ARBA00018426"/>
    </source>
</evidence>
<feature type="compositionally biased region" description="Pro residues" evidence="6">
    <location>
        <begin position="872"/>
        <end position="881"/>
    </location>
</feature>
<evidence type="ECO:0000259" key="7">
    <source>
        <dbReference type="Pfam" id="PF01902"/>
    </source>
</evidence>
<feature type="compositionally biased region" description="Low complexity" evidence="6">
    <location>
        <begin position="524"/>
        <end position="539"/>
    </location>
</feature>
<dbReference type="Pfam" id="PF01902">
    <property type="entry name" value="Diphthami_syn_2"/>
    <property type="match status" value="1"/>
</dbReference>
<comment type="catalytic activity">
    <reaction evidence="5">
        <text>diphthine-[translation elongation factor 2] + NH4(+) + ATP = diphthamide-[translation elongation factor 2] + AMP + diphosphate + H(+)</text>
        <dbReference type="Rhea" id="RHEA:19753"/>
        <dbReference type="Rhea" id="RHEA-COMP:10172"/>
        <dbReference type="Rhea" id="RHEA-COMP:10174"/>
        <dbReference type="ChEBI" id="CHEBI:15378"/>
        <dbReference type="ChEBI" id="CHEBI:16692"/>
        <dbReference type="ChEBI" id="CHEBI:28938"/>
        <dbReference type="ChEBI" id="CHEBI:30616"/>
        <dbReference type="ChEBI" id="CHEBI:33019"/>
        <dbReference type="ChEBI" id="CHEBI:82696"/>
        <dbReference type="ChEBI" id="CHEBI:456215"/>
        <dbReference type="EC" id="6.3.1.14"/>
    </reaction>
</comment>
<evidence type="ECO:0000256" key="1">
    <source>
        <dbReference type="ARBA" id="ARBA00012089"/>
    </source>
</evidence>
<dbReference type="InterPro" id="IPR014729">
    <property type="entry name" value="Rossmann-like_a/b/a_fold"/>
</dbReference>
<dbReference type="SUPFAM" id="SSF55298">
    <property type="entry name" value="YjgF-like"/>
    <property type="match status" value="1"/>
</dbReference>
<reference evidence="8" key="1">
    <citation type="submission" date="2023-01" db="EMBL/GenBank/DDBJ databases">
        <authorList>
            <person name="Van Ghelder C."/>
            <person name="Rancurel C."/>
        </authorList>
    </citation>
    <scope>NUCLEOTIDE SEQUENCE</scope>
    <source>
        <strain evidence="8">CNCM I-4278</strain>
    </source>
</reference>
<dbReference type="AlphaFoldDB" id="A0A9W4USN7"/>
<dbReference type="InterPro" id="IPR002761">
    <property type="entry name" value="Diphthami_syn_dom"/>
</dbReference>
<dbReference type="Pfam" id="PF01042">
    <property type="entry name" value="Ribonuc_L-PSP"/>
    <property type="match status" value="1"/>
</dbReference>
<dbReference type="GO" id="GO:0017183">
    <property type="term" value="P:protein histidyl modification to diphthamide"/>
    <property type="evidence" value="ECO:0007669"/>
    <property type="project" value="TreeGrafter"/>
</dbReference>
<evidence type="ECO:0000313" key="9">
    <source>
        <dbReference type="Proteomes" id="UP001152607"/>
    </source>
</evidence>
<sequence length="932" mass="99712">MPRLNVVALISGGKDSFFSLLHCLANGHNLVALANLHPPDHAPEDMDSYMYQTVGHHLIPLYAEALGVPLYRGVIKGGQGKGGREYVYRGHSDDDDDDETEDLIPLLREVMRNHSEVDAICTGAILSTYQRTRIENIALRLRLTPLAFLWQYPFLPPYDQAGLLLDMAAVGQDSRIVKVASAGLDADKFLWRNVADPVTVARMKNAIRRFCVNGDGAVLGEGGEYETVTLDGPAGVWKGRVVVDGDGGYVVDGGEGVKARVIMKDGGDVGGRWVERLRIPSIWDDEFAALLRDEGSDDNGSGGGDDAGDEKLSPESSSSLPLPDHHTFAFQIPTNISSLADNGTIFTYANATAPADSPGSPQAQLSTIFSRLDTALADHGFRKSHITHCTLLLRSMSDFAAANKTYASYFSFTNPPARATVAIGELMPAPGASVMLSVIAHRLHPSSSSEGKENTRQGLHVQSQSYWAPANIGPYSQSISVPLSSHSISSSPSSPSSRGTHIREVHIAGQIPLVPASMELISSTASAPHTPSTTSTAATAKEDPQRRDDPQPFKPSVLLSLQHLTRIARCMHVSWWTHGVALIPYSANRAAQRRRVRLIYSTWAALHNRCFVSGKRSEGETADDEDVDPWDARNAGAGVFEERSCRANVPDLDCAAYFFPPPPPPSSTASSAADEGNGGGKPAAAATAAVRAPPCFVVEVAELPRGAQIEWCCGGVGSSRSGSAGSSSAALSVEVFVGGEEEEEDMGTTYTRVTCSPPPSSYDEIDEEEEAETKHADSNGSGGDDAHERKEGIYFSTVFPRSRAPTHRDASSFSSSSETAASAAAAAAAAAATRHIPLPHRETPNNPSDKKKRQKKEKKKKAYATMYTSVPYSPPSRPAPSPTAEAGEEENLASQKGIQYLPCYRVWASTHSATRGGLDMEEVDGVLVGRVV</sequence>
<feature type="region of interest" description="Disordered" evidence="6">
    <location>
        <begin position="665"/>
        <end position="685"/>
    </location>
</feature>
<dbReference type="InterPro" id="IPR030662">
    <property type="entry name" value="DPH6/MJ0570"/>
</dbReference>
<dbReference type="NCBIfam" id="TIGR00290">
    <property type="entry name" value="MJ0570_dom"/>
    <property type="match status" value="1"/>
</dbReference>
<dbReference type="PANTHER" id="PTHR12196:SF2">
    <property type="entry name" value="DIPHTHINE--AMMONIA LIGASE"/>
    <property type="match status" value="1"/>
</dbReference>
<dbReference type="EC" id="6.3.1.14" evidence="1"/>
<dbReference type="InterPro" id="IPR035959">
    <property type="entry name" value="RutC-like_sf"/>
</dbReference>
<feature type="region of interest" description="Disordered" evidence="6">
    <location>
        <begin position="293"/>
        <end position="324"/>
    </location>
</feature>
<organism evidence="8 9">
    <name type="scientific">Periconia digitata</name>
    <dbReference type="NCBI Taxonomy" id="1303443"/>
    <lineage>
        <taxon>Eukaryota</taxon>
        <taxon>Fungi</taxon>
        <taxon>Dikarya</taxon>
        <taxon>Ascomycota</taxon>
        <taxon>Pezizomycotina</taxon>
        <taxon>Dothideomycetes</taxon>
        <taxon>Pleosporomycetidae</taxon>
        <taxon>Pleosporales</taxon>
        <taxon>Massarineae</taxon>
        <taxon>Periconiaceae</taxon>
        <taxon>Periconia</taxon>
    </lineage>
</organism>
<name>A0A9W4USN7_9PLEO</name>
<feature type="region of interest" description="Disordered" evidence="6">
    <location>
        <begin position="524"/>
        <end position="554"/>
    </location>
</feature>
<evidence type="ECO:0000256" key="6">
    <source>
        <dbReference type="SAM" id="MobiDB-lite"/>
    </source>
</evidence>
<dbReference type="GO" id="GO:0017178">
    <property type="term" value="F:diphthine-ammonia ligase activity"/>
    <property type="evidence" value="ECO:0007669"/>
    <property type="project" value="UniProtKB-EC"/>
</dbReference>
<comment type="caution">
    <text evidence="8">The sequence shown here is derived from an EMBL/GenBank/DDBJ whole genome shotgun (WGS) entry which is preliminary data.</text>
</comment>
<dbReference type="Gene3D" id="3.30.1330.40">
    <property type="entry name" value="RutC-like"/>
    <property type="match status" value="2"/>
</dbReference>
<feature type="domain" description="Diphthamide synthase" evidence="7">
    <location>
        <begin position="6"/>
        <end position="243"/>
    </location>
</feature>
<evidence type="ECO:0000256" key="5">
    <source>
        <dbReference type="ARBA" id="ARBA00048108"/>
    </source>
</evidence>
<accession>A0A9W4USN7</accession>
<dbReference type="SUPFAM" id="SSF52402">
    <property type="entry name" value="Adenine nucleotide alpha hydrolases-like"/>
    <property type="match status" value="1"/>
</dbReference>
<dbReference type="FunFam" id="3.40.50.620:FF:000145">
    <property type="entry name" value="ATP-binding domain containing protein"/>
    <property type="match status" value="1"/>
</dbReference>
<feature type="compositionally biased region" description="Low complexity" evidence="6">
    <location>
        <begin position="811"/>
        <end position="832"/>
    </location>
</feature>
<dbReference type="EMBL" id="CAOQHR010000012">
    <property type="protein sequence ID" value="CAI6341460.1"/>
    <property type="molecule type" value="Genomic_DNA"/>
</dbReference>
<evidence type="ECO:0000256" key="4">
    <source>
        <dbReference type="ARBA" id="ARBA00031552"/>
    </source>
</evidence>
<gene>
    <name evidence="8" type="ORF">PDIGIT_LOCUS14657</name>
</gene>
<feature type="compositionally biased region" description="Basic residues" evidence="6">
    <location>
        <begin position="850"/>
        <end position="862"/>
    </location>
</feature>
<protein>
    <recommendedName>
        <fullName evidence="2">Diphthine--ammonia ligase</fullName>
        <ecNumber evidence="1">6.3.1.14</ecNumber>
    </recommendedName>
    <alternativeName>
        <fullName evidence="3">Diphthamide synthase</fullName>
    </alternativeName>
    <alternativeName>
        <fullName evidence="4">Diphthamide synthetase</fullName>
    </alternativeName>
</protein>
<dbReference type="InterPro" id="IPR006175">
    <property type="entry name" value="YjgF/YER057c/UK114"/>
</dbReference>
<dbReference type="CDD" id="cd01994">
    <property type="entry name" value="AANH_PF0828-like"/>
    <property type="match status" value="1"/>
</dbReference>
<dbReference type="Gene3D" id="3.90.1490.10">
    <property type="entry name" value="putative n-type atp pyrophosphatase, domain 2"/>
    <property type="match status" value="1"/>
</dbReference>
<evidence type="ECO:0000313" key="8">
    <source>
        <dbReference type="EMBL" id="CAI6341460.1"/>
    </source>
</evidence>
<dbReference type="Gene3D" id="3.40.50.620">
    <property type="entry name" value="HUPs"/>
    <property type="match status" value="1"/>
</dbReference>
<dbReference type="OrthoDB" id="686384at2759"/>
<keyword evidence="9" id="KW-1185">Reference proteome</keyword>
<dbReference type="CDD" id="cd06155">
    <property type="entry name" value="eu_AANH_C_1"/>
    <property type="match status" value="1"/>
</dbReference>
<evidence type="ECO:0000256" key="3">
    <source>
        <dbReference type="ARBA" id="ARBA00029814"/>
    </source>
</evidence>
<feature type="region of interest" description="Disordered" evidence="6">
    <location>
        <begin position="740"/>
        <end position="892"/>
    </location>
</feature>
<dbReference type="Proteomes" id="UP001152607">
    <property type="component" value="Unassembled WGS sequence"/>
</dbReference>
<feature type="compositionally biased region" description="Basic and acidic residues" evidence="6">
    <location>
        <begin position="540"/>
        <end position="551"/>
    </location>
</feature>
<dbReference type="PANTHER" id="PTHR12196">
    <property type="entry name" value="DOMAIN OF UNKNOWN FUNCTION 71 DUF71 -CONTAINING PROTEIN"/>
    <property type="match status" value="1"/>
</dbReference>
<proteinExistence type="predicted"/>